<comment type="similarity">
    <text evidence="2">Belongs to the EamA transporter family.</text>
</comment>
<evidence type="ECO:0000256" key="3">
    <source>
        <dbReference type="ARBA" id="ARBA00022475"/>
    </source>
</evidence>
<feature type="transmembrane region" description="Helical" evidence="7">
    <location>
        <begin position="220"/>
        <end position="238"/>
    </location>
</feature>
<evidence type="ECO:0000256" key="7">
    <source>
        <dbReference type="SAM" id="Phobius"/>
    </source>
</evidence>
<feature type="transmembrane region" description="Helical" evidence="7">
    <location>
        <begin position="35"/>
        <end position="56"/>
    </location>
</feature>
<feature type="domain" description="EamA" evidence="8">
    <location>
        <begin position="12"/>
        <end position="150"/>
    </location>
</feature>
<keyword evidence="5 7" id="KW-1133">Transmembrane helix</keyword>
<keyword evidence="3" id="KW-1003">Cell membrane</keyword>
<sequence length="304" mass="33341">MDVQKKKETKSAALLSITALIWGVAFIFQRTGMEHIGPFAFNFFRCLICTIFLFLVSRITDRRFIKAGAKPTKLMDRTVIIGGVIIGTVLFLAMGTQQVGMVTTTAAKSGFITTMYIVLVPLMGIFYGRKTTVKTWVCVVVACIGLYLLSIKNGFTIEKGDFFVFLSAIFFGLQIVVVDIFAPKTDPIKLSLVEFITSGILALIVMLFKENITLDALQAAIPSLIFTGLFSSGIGFTFQMIAQRNIQPSIASLIMSSESVISMIAGVMILGESMTGREYLGSLFMVIAILLAQIEIPVRYKKTA</sequence>
<dbReference type="SUPFAM" id="SSF103481">
    <property type="entry name" value="Multidrug resistance efflux transporter EmrE"/>
    <property type="match status" value="2"/>
</dbReference>
<feature type="transmembrane region" description="Helical" evidence="7">
    <location>
        <begin position="12"/>
        <end position="29"/>
    </location>
</feature>
<organism evidence="9 10">
    <name type="scientific">Peptostreptococcus equinus</name>
    <dbReference type="NCBI Taxonomy" id="3003601"/>
    <lineage>
        <taxon>Bacteria</taxon>
        <taxon>Bacillati</taxon>
        <taxon>Bacillota</taxon>
        <taxon>Clostridia</taxon>
        <taxon>Peptostreptococcales</taxon>
        <taxon>Peptostreptococcaceae</taxon>
        <taxon>Peptostreptococcus</taxon>
    </lineage>
</organism>
<evidence type="ECO:0000256" key="5">
    <source>
        <dbReference type="ARBA" id="ARBA00022989"/>
    </source>
</evidence>
<dbReference type="InterPro" id="IPR000620">
    <property type="entry name" value="EamA_dom"/>
</dbReference>
<keyword evidence="4 7" id="KW-0812">Transmembrane</keyword>
<dbReference type="PANTHER" id="PTHR42920">
    <property type="entry name" value="OS03G0707200 PROTEIN-RELATED"/>
    <property type="match status" value="1"/>
</dbReference>
<accession>A0ABY7JQ27</accession>
<dbReference type="InterPro" id="IPR051258">
    <property type="entry name" value="Diverse_Substrate_Transporter"/>
</dbReference>
<evidence type="ECO:0000256" key="2">
    <source>
        <dbReference type="ARBA" id="ARBA00007362"/>
    </source>
</evidence>
<comment type="subcellular location">
    <subcellularLocation>
        <location evidence="1">Cell membrane</location>
        <topology evidence="1">Multi-pass membrane protein</topology>
    </subcellularLocation>
</comment>
<evidence type="ECO:0000256" key="4">
    <source>
        <dbReference type="ARBA" id="ARBA00022692"/>
    </source>
</evidence>
<proteinExistence type="inferred from homology"/>
<reference evidence="9" key="1">
    <citation type="submission" date="2022-12" db="EMBL/GenBank/DDBJ databases">
        <title>Peptostreptococcus.</title>
        <authorList>
            <person name="Lee S.H."/>
        </authorList>
    </citation>
    <scope>NUCLEOTIDE SEQUENCE</scope>
    <source>
        <strain evidence="9">CBA3647</strain>
    </source>
</reference>
<keyword evidence="10" id="KW-1185">Reference proteome</keyword>
<evidence type="ECO:0000256" key="6">
    <source>
        <dbReference type="ARBA" id="ARBA00023136"/>
    </source>
</evidence>
<feature type="transmembrane region" description="Helical" evidence="7">
    <location>
        <begin position="106"/>
        <end position="126"/>
    </location>
</feature>
<feature type="transmembrane region" description="Helical" evidence="7">
    <location>
        <begin position="250"/>
        <end position="270"/>
    </location>
</feature>
<feature type="transmembrane region" description="Helical" evidence="7">
    <location>
        <begin position="282"/>
        <end position="300"/>
    </location>
</feature>
<evidence type="ECO:0000313" key="9">
    <source>
        <dbReference type="EMBL" id="WAW14273.1"/>
    </source>
</evidence>
<name>A0ABY7JQ27_9FIRM</name>
<feature type="transmembrane region" description="Helical" evidence="7">
    <location>
        <begin position="77"/>
        <end position="94"/>
    </location>
</feature>
<feature type="transmembrane region" description="Helical" evidence="7">
    <location>
        <begin position="188"/>
        <end position="208"/>
    </location>
</feature>
<evidence type="ECO:0000313" key="10">
    <source>
        <dbReference type="Proteomes" id="UP001164187"/>
    </source>
</evidence>
<keyword evidence="6 7" id="KW-0472">Membrane</keyword>
<evidence type="ECO:0000256" key="1">
    <source>
        <dbReference type="ARBA" id="ARBA00004651"/>
    </source>
</evidence>
<feature type="transmembrane region" description="Helical" evidence="7">
    <location>
        <begin position="162"/>
        <end position="181"/>
    </location>
</feature>
<dbReference type="Pfam" id="PF00892">
    <property type="entry name" value="EamA"/>
    <property type="match status" value="2"/>
</dbReference>
<dbReference type="InterPro" id="IPR037185">
    <property type="entry name" value="EmrE-like"/>
</dbReference>
<gene>
    <name evidence="9" type="ORF">O0R46_06575</name>
</gene>
<feature type="domain" description="EamA" evidence="8">
    <location>
        <begin position="159"/>
        <end position="291"/>
    </location>
</feature>
<dbReference type="Gene3D" id="1.10.3730.20">
    <property type="match status" value="1"/>
</dbReference>
<evidence type="ECO:0000259" key="8">
    <source>
        <dbReference type="Pfam" id="PF00892"/>
    </source>
</evidence>
<dbReference type="PANTHER" id="PTHR42920:SF5">
    <property type="entry name" value="EAMA DOMAIN-CONTAINING PROTEIN"/>
    <property type="match status" value="1"/>
</dbReference>
<feature type="transmembrane region" description="Helical" evidence="7">
    <location>
        <begin position="133"/>
        <end position="150"/>
    </location>
</feature>
<dbReference type="EMBL" id="CP114052">
    <property type="protein sequence ID" value="WAW14273.1"/>
    <property type="molecule type" value="Genomic_DNA"/>
</dbReference>
<dbReference type="Proteomes" id="UP001164187">
    <property type="component" value="Chromosome"/>
</dbReference>
<protein>
    <submittedName>
        <fullName evidence="9">DMT family transporter</fullName>
    </submittedName>
</protein>
<dbReference type="RefSeq" id="WP_269310934.1">
    <property type="nucleotide sequence ID" value="NZ_CP114052.1"/>
</dbReference>